<dbReference type="Proteomes" id="UP001595715">
    <property type="component" value="Unassembled WGS sequence"/>
</dbReference>
<dbReference type="PRINTS" id="PR00455">
    <property type="entry name" value="HTHTETR"/>
</dbReference>
<dbReference type="InterPro" id="IPR050109">
    <property type="entry name" value="HTH-type_TetR-like_transc_reg"/>
</dbReference>
<dbReference type="InterPro" id="IPR023772">
    <property type="entry name" value="DNA-bd_HTH_TetR-type_CS"/>
</dbReference>
<sequence>MAGVDRRALILKAATQSFAQFGYKATTMDLVAKIANVGKGTIYTFFKTKEDLFDEIVRKALHELKSVLDLGLHEGDPFFDNLFRVLGALLEFRSDHELFIKLQQEVRDIGTAKALDGTHRLEGLVLEYLQRHIESGVAKGEIKPCDPEIVAYAMLKMYVALTTDWNKIHANPLTKAQIQDHLMLFFADGLRSSGEISKPSTS</sequence>
<organism evidence="4 5">
    <name type="scientific">Paenibacillus xanthanilyticus</name>
    <dbReference type="NCBI Taxonomy" id="1783531"/>
    <lineage>
        <taxon>Bacteria</taxon>
        <taxon>Bacillati</taxon>
        <taxon>Bacillota</taxon>
        <taxon>Bacilli</taxon>
        <taxon>Bacillales</taxon>
        <taxon>Paenibacillaceae</taxon>
        <taxon>Paenibacillus</taxon>
    </lineage>
</organism>
<dbReference type="InterPro" id="IPR036271">
    <property type="entry name" value="Tet_transcr_reg_TetR-rel_C_sf"/>
</dbReference>
<dbReference type="PROSITE" id="PS01081">
    <property type="entry name" value="HTH_TETR_1"/>
    <property type="match status" value="1"/>
</dbReference>
<dbReference type="Pfam" id="PF00440">
    <property type="entry name" value="TetR_N"/>
    <property type="match status" value="1"/>
</dbReference>
<keyword evidence="1 2" id="KW-0238">DNA-binding</keyword>
<evidence type="ECO:0000256" key="2">
    <source>
        <dbReference type="PROSITE-ProRule" id="PRU00335"/>
    </source>
</evidence>
<reference evidence="5" key="1">
    <citation type="journal article" date="2019" name="Int. J. Syst. Evol. Microbiol.">
        <title>The Global Catalogue of Microorganisms (GCM) 10K type strain sequencing project: providing services to taxonomists for standard genome sequencing and annotation.</title>
        <authorList>
            <consortium name="The Broad Institute Genomics Platform"/>
            <consortium name="The Broad Institute Genome Sequencing Center for Infectious Disease"/>
            <person name="Wu L."/>
            <person name="Ma J."/>
        </authorList>
    </citation>
    <scope>NUCLEOTIDE SEQUENCE [LARGE SCALE GENOMIC DNA]</scope>
    <source>
        <strain evidence="5">IBRC-M 10987</strain>
    </source>
</reference>
<keyword evidence="5" id="KW-1185">Reference proteome</keyword>
<dbReference type="SUPFAM" id="SSF48498">
    <property type="entry name" value="Tetracyclin repressor-like, C-terminal domain"/>
    <property type="match status" value="1"/>
</dbReference>
<evidence type="ECO:0000313" key="4">
    <source>
        <dbReference type="EMBL" id="MFC4102146.1"/>
    </source>
</evidence>
<dbReference type="SUPFAM" id="SSF46689">
    <property type="entry name" value="Homeodomain-like"/>
    <property type="match status" value="1"/>
</dbReference>
<evidence type="ECO:0000313" key="5">
    <source>
        <dbReference type="Proteomes" id="UP001595715"/>
    </source>
</evidence>
<feature type="DNA-binding region" description="H-T-H motif" evidence="2">
    <location>
        <begin position="27"/>
        <end position="46"/>
    </location>
</feature>
<accession>A0ABV8K7X3</accession>
<protein>
    <submittedName>
        <fullName evidence="4">TetR/AcrR family transcriptional regulator</fullName>
    </submittedName>
</protein>
<dbReference type="Gene3D" id="1.10.10.60">
    <property type="entry name" value="Homeodomain-like"/>
    <property type="match status" value="1"/>
</dbReference>
<dbReference type="PANTHER" id="PTHR30055">
    <property type="entry name" value="HTH-TYPE TRANSCRIPTIONAL REGULATOR RUTR"/>
    <property type="match status" value="1"/>
</dbReference>
<dbReference type="InterPro" id="IPR001647">
    <property type="entry name" value="HTH_TetR"/>
</dbReference>
<dbReference type="RefSeq" id="WP_377720773.1">
    <property type="nucleotide sequence ID" value="NZ_JBHSAM010000031.1"/>
</dbReference>
<dbReference type="PANTHER" id="PTHR30055:SF232">
    <property type="entry name" value="TRANSCRIPTIONAL REGULATOR, TETR FAMILY"/>
    <property type="match status" value="1"/>
</dbReference>
<name>A0ABV8K7X3_9BACL</name>
<evidence type="ECO:0000259" key="3">
    <source>
        <dbReference type="PROSITE" id="PS50977"/>
    </source>
</evidence>
<dbReference type="InterPro" id="IPR009057">
    <property type="entry name" value="Homeodomain-like_sf"/>
</dbReference>
<feature type="domain" description="HTH tetR-type" evidence="3">
    <location>
        <begin position="4"/>
        <end position="64"/>
    </location>
</feature>
<evidence type="ECO:0000256" key="1">
    <source>
        <dbReference type="ARBA" id="ARBA00023125"/>
    </source>
</evidence>
<proteinExistence type="predicted"/>
<dbReference type="Gene3D" id="1.10.357.10">
    <property type="entry name" value="Tetracycline Repressor, domain 2"/>
    <property type="match status" value="1"/>
</dbReference>
<dbReference type="EMBL" id="JBHSAM010000031">
    <property type="protein sequence ID" value="MFC4102146.1"/>
    <property type="molecule type" value="Genomic_DNA"/>
</dbReference>
<dbReference type="PROSITE" id="PS50977">
    <property type="entry name" value="HTH_TETR_2"/>
    <property type="match status" value="1"/>
</dbReference>
<comment type="caution">
    <text evidence="4">The sequence shown here is derived from an EMBL/GenBank/DDBJ whole genome shotgun (WGS) entry which is preliminary data.</text>
</comment>
<gene>
    <name evidence="4" type="ORF">ACFOZ8_21160</name>
</gene>